<dbReference type="OrthoDB" id="7462948at2759"/>
<evidence type="ECO:0000256" key="1">
    <source>
        <dbReference type="SAM" id="MobiDB-lite"/>
    </source>
</evidence>
<protein>
    <submittedName>
        <fullName evidence="2">Uncharacterized protein</fullName>
    </submittedName>
</protein>
<organism evidence="2 3">
    <name type="scientific">Diatraea saccharalis</name>
    <name type="common">sugarcane borer</name>
    <dbReference type="NCBI Taxonomy" id="40085"/>
    <lineage>
        <taxon>Eukaryota</taxon>
        <taxon>Metazoa</taxon>
        <taxon>Ecdysozoa</taxon>
        <taxon>Arthropoda</taxon>
        <taxon>Hexapoda</taxon>
        <taxon>Insecta</taxon>
        <taxon>Pterygota</taxon>
        <taxon>Neoptera</taxon>
        <taxon>Endopterygota</taxon>
        <taxon>Lepidoptera</taxon>
        <taxon>Glossata</taxon>
        <taxon>Ditrysia</taxon>
        <taxon>Pyraloidea</taxon>
        <taxon>Crambidae</taxon>
        <taxon>Crambinae</taxon>
        <taxon>Diatraea</taxon>
    </lineage>
</organism>
<name>A0A9N9WG21_9NEOP</name>
<reference evidence="2" key="1">
    <citation type="submission" date="2021-12" db="EMBL/GenBank/DDBJ databases">
        <authorList>
            <person name="King R."/>
        </authorList>
    </citation>
    <scope>NUCLEOTIDE SEQUENCE</scope>
</reference>
<feature type="region of interest" description="Disordered" evidence="1">
    <location>
        <begin position="199"/>
        <end position="297"/>
    </location>
</feature>
<accession>A0A9N9WG21</accession>
<feature type="compositionally biased region" description="Basic and acidic residues" evidence="1">
    <location>
        <begin position="255"/>
        <end position="270"/>
    </location>
</feature>
<keyword evidence="3" id="KW-1185">Reference proteome</keyword>
<dbReference type="EMBL" id="OU893352">
    <property type="protein sequence ID" value="CAG9790347.1"/>
    <property type="molecule type" value="Genomic_DNA"/>
</dbReference>
<gene>
    <name evidence="2" type="ORF">DIATSA_LOCUS8016</name>
</gene>
<reference evidence="2" key="2">
    <citation type="submission" date="2022-10" db="EMBL/GenBank/DDBJ databases">
        <authorList>
            <consortium name="ENA_rothamsted_submissions"/>
            <consortium name="culmorum"/>
            <person name="King R."/>
        </authorList>
    </citation>
    <scope>NUCLEOTIDE SEQUENCE</scope>
</reference>
<evidence type="ECO:0000313" key="3">
    <source>
        <dbReference type="Proteomes" id="UP001153714"/>
    </source>
</evidence>
<evidence type="ECO:0000313" key="2">
    <source>
        <dbReference type="EMBL" id="CAG9790347.1"/>
    </source>
</evidence>
<proteinExistence type="predicted"/>
<feature type="compositionally biased region" description="Basic residues" evidence="1">
    <location>
        <begin position="241"/>
        <end position="254"/>
    </location>
</feature>
<dbReference type="AlphaFoldDB" id="A0A9N9WG21"/>
<feature type="compositionally biased region" description="Low complexity" evidence="1">
    <location>
        <begin position="218"/>
        <end position="227"/>
    </location>
</feature>
<sequence>MKKISPISNYEKNGPAYYNHLPSDIPSTSALCDSIINIHTDLQDQSTENDVNEPTHKVENFNTQTVESTNNLYNMGNYTAFDINVVVETYTDIGSDEEVNNKKCSNNVAVEHFDPELPTTKQSLQNPDQTDLLSPAALQSSDVLIAVEQSDSASLAMEHSDSVLVALEDSDLALLAMEHSDSALLPLKTLGSPLFATVQSSSDAGECNPDMLSEEQINSPSNLPSNSIAGENEDCLFGENKKRKNRKKKRTSKKLSKDTKKEKKNAEDIMKIQALKRKSKAKVSGENSAKKKRGETYVNKDGEVVEGKRMKPNPCIGKKCPNNCESIPDDRREKLFKYFWDLGIHQRRKDWVAQSTIKKRVKRPDKNTSLNRSCAYEYYINENEGRRRVCQKFLINTLDYYRLD</sequence>
<dbReference type="Proteomes" id="UP001153714">
    <property type="component" value="Chromosome 21"/>
</dbReference>